<dbReference type="GO" id="GO:0016491">
    <property type="term" value="F:oxidoreductase activity"/>
    <property type="evidence" value="ECO:0007669"/>
    <property type="project" value="UniProtKB-KW"/>
</dbReference>
<dbReference type="EC" id="1.14.19.-" evidence="3"/>
<keyword evidence="1" id="KW-0812">Transmembrane</keyword>
<dbReference type="EMBL" id="JAIRAU010000053">
    <property type="protein sequence ID" value="MBZ5714976.1"/>
    <property type="molecule type" value="Genomic_DNA"/>
</dbReference>
<feature type="transmembrane region" description="Helical" evidence="1">
    <location>
        <begin position="193"/>
        <end position="216"/>
    </location>
</feature>
<feature type="transmembrane region" description="Helical" evidence="1">
    <location>
        <begin position="141"/>
        <end position="165"/>
    </location>
</feature>
<dbReference type="Pfam" id="PF00487">
    <property type="entry name" value="FA_desaturase"/>
    <property type="match status" value="1"/>
</dbReference>
<gene>
    <name evidence="3" type="ORF">K7C98_37565</name>
</gene>
<dbReference type="InterPro" id="IPR005804">
    <property type="entry name" value="FA_desaturase_dom"/>
</dbReference>
<dbReference type="Proteomes" id="UP001139031">
    <property type="component" value="Unassembled WGS sequence"/>
</dbReference>
<keyword evidence="1" id="KW-0472">Membrane</keyword>
<dbReference type="PANTHER" id="PTHR12879:SF8">
    <property type="entry name" value="SPHINGOLIPID DELTA(4)-DESATURASE DES1"/>
    <property type="match status" value="1"/>
</dbReference>
<sequence>MDAEFSAAAVLTADERRELYARRDGPGLRRFAAQLALLVAAAAAVVALADAEAPVFWPVFAAYSVLLASMFAPMHEAGHGTAFASRRLNRLVLRVAAGLSLMPPTGFVAFHFEHHRNTHEVGDPEIPGGNLELAKWPGNPIAALVVLSGLPLLVAKLAALVNLAVPRGPRWFARWLPFLSGAHRPATIREARAILAGLLAVAALAWLWLPALAWLLAGCAGAHAVLGPYLAAEHTGMPTGGDVLARTRSIRSNAAVRWLFWNMPYHAEHHGWPAVPFHAVPALHRRVAPHLPRSYRGYLHVYLAALRGR</sequence>
<organism evidence="3 4">
    <name type="scientific">Nannocystis pusilla</name>
    <dbReference type="NCBI Taxonomy" id="889268"/>
    <lineage>
        <taxon>Bacteria</taxon>
        <taxon>Pseudomonadati</taxon>
        <taxon>Myxococcota</taxon>
        <taxon>Polyangia</taxon>
        <taxon>Nannocystales</taxon>
        <taxon>Nannocystaceae</taxon>
        <taxon>Nannocystis</taxon>
    </lineage>
</organism>
<name>A0ABS7U3Y2_9BACT</name>
<keyword evidence="1" id="KW-1133">Transmembrane helix</keyword>
<dbReference type="PANTHER" id="PTHR12879">
    <property type="entry name" value="SPHINGOLIPID DELTA 4 DESATURASE/C-4 HYDROXYLASE PROTEIN DES2"/>
    <property type="match status" value="1"/>
</dbReference>
<comment type="caution">
    <text evidence="3">The sequence shown here is derived from an EMBL/GenBank/DDBJ whole genome shotgun (WGS) entry which is preliminary data.</text>
</comment>
<feature type="transmembrane region" description="Helical" evidence="1">
    <location>
        <begin position="31"/>
        <end position="49"/>
    </location>
</feature>
<protein>
    <submittedName>
        <fullName evidence="3">Fatty acid desaturase</fullName>
        <ecNumber evidence="3">1.14.19.-</ecNumber>
    </submittedName>
</protein>
<feature type="transmembrane region" description="Helical" evidence="1">
    <location>
        <begin position="55"/>
        <end position="72"/>
    </location>
</feature>
<keyword evidence="4" id="KW-1185">Reference proteome</keyword>
<feature type="domain" description="Fatty acid desaturase" evidence="2">
    <location>
        <begin position="56"/>
        <end position="300"/>
    </location>
</feature>
<reference evidence="3" key="1">
    <citation type="submission" date="2021-08" db="EMBL/GenBank/DDBJ databases">
        <authorList>
            <person name="Stevens D.C."/>
        </authorList>
    </citation>
    <scope>NUCLEOTIDE SEQUENCE</scope>
    <source>
        <strain evidence="3">DSM 53165</strain>
    </source>
</reference>
<evidence type="ECO:0000313" key="4">
    <source>
        <dbReference type="Proteomes" id="UP001139031"/>
    </source>
</evidence>
<evidence type="ECO:0000256" key="1">
    <source>
        <dbReference type="SAM" id="Phobius"/>
    </source>
</evidence>
<keyword evidence="3" id="KW-0560">Oxidoreductase</keyword>
<evidence type="ECO:0000259" key="2">
    <source>
        <dbReference type="Pfam" id="PF00487"/>
    </source>
</evidence>
<accession>A0ABS7U3Y2</accession>
<evidence type="ECO:0000313" key="3">
    <source>
        <dbReference type="EMBL" id="MBZ5714976.1"/>
    </source>
</evidence>
<proteinExistence type="predicted"/>
<dbReference type="RefSeq" id="WP_224196707.1">
    <property type="nucleotide sequence ID" value="NZ_JAIRAU010000053.1"/>
</dbReference>
<feature type="transmembrane region" description="Helical" evidence="1">
    <location>
        <begin position="92"/>
        <end position="112"/>
    </location>
</feature>